<dbReference type="InterPro" id="IPR002781">
    <property type="entry name" value="TM_pro_TauE-like"/>
</dbReference>
<feature type="transmembrane region" description="Helical" evidence="5">
    <location>
        <begin position="103"/>
        <end position="120"/>
    </location>
</feature>
<reference evidence="6 7" key="1">
    <citation type="submission" date="2024-06" db="EMBL/GenBank/DDBJ databases">
        <title>Genomic Encyclopedia of Type Strains, Phase IV (KMG-IV): sequencing the most valuable type-strain genomes for metagenomic binning, comparative biology and taxonomic classification.</title>
        <authorList>
            <person name="Goeker M."/>
        </authorList>
    </citation>
    <scope>NUCLEOTIDE SEQUENCE [LARGE SCALE GENOMIC DNA]</scope>
    <source>
        <strain evidence="6 7">DSM 27865</strain>
    </source>
</reference>
<comment type="similarity">
    <text evidence="5">Belongs to the 4-toluene sulfonate uptake permease (TSUP) (TC 2.A.102) family.</text>
</comment>
<sequence length="251" mass="26894">MPLTLGITFFPLLCFVAAYVQTVTGFAFGLVLMGVIALTGLVPLPEAAVVISLLTLVNALMVLARGWRDIARRPFLLSLAGGIPLVALGYAALLVVASLSLSALRLTLGLVIILSSLQLMRRPAPRRELSPHWSFAAFGGIGGLMGGLFSTAGPPLVYHFYRQPLPLVTIRETLVAVFAFNALFRLSLVAVSGEWDNHVMVWALAGLPGVAGATYLARRWPPPLSPFAQRRLAFALLFLSGVSLVIPVLWP</sequence>
<dbReference type="Proteomes" id="UP001549076">
    <property type="component" value="Unassembled WGS sequence"/>
</dbReference>
<name>A0ABV2MVQ9_9HYPH</name>
<accession>A0ABV2MVQ9</accession>
<keyword evidence="2 5" id="KW-0812">Transmembrane</keyword>
<feature type="transmembrane region" description="Helical" evidence="5">
    <location>
        <begin position="199"/>
        <end position="217"/>
    </location>
</feature>
<evidence type="ECO:0000313" key="6">
    <source>
        <dbReference type="EMBL" id="MET3790899.1"/>
    </source>
</evidence>
<evidence type="ECO:0000256" key="3">
    <source>
        <dbReference type="ARBA" id="ARBA00022989"/>
    </source>
</evidence>
<evidence type="ECO:0000256" key="2">
    <source>
        <dbReference type="ARBA" id="ARBA00022692"/>
    </source>
</evidence>
<gene>
    <name evidence="6" type="ORF">ABID37_001102</name>
</gene>
<keyword evidence="5" id="KW-1003">Cell membrane</keyword>
<organism evidence="6 7">
    <name type="scientific">Aquamicrobium terrae</name>
    <dbReference type="NCBI Taxonomy" id="1324945"/>
    <lineage>
        <taxon>Bacteria</taxon>
        <taxon>Pseudomonadati</taxon>
        <taxon>Pseudomonadota</taxon>
        <taxon>Alphaproteobacteria</taxon>
        <taxon>Hyphomicrobiales</taxon>
        <taxon>Phyllobacteriaceae</taxon>
        <taxon>Aquamicrobium</taxon>
    </lineage>
</organism>
<proteinExistence type="inferred from homology"/>
<comment type="caution">
    <text evidence="6">The sequence shown here is derived from an EMBL/GenBank/DDBJ whole genome shotgun (WGS) entry which is preliminary data.</text>
</comment>
<comment type="subcellular location">
    <subcellularLocation>
        <location evidence="5">Cell membrane</location>
        <topology evidence="5">Multi-pass membrane protein</topology>
    </subcellularLocation>
    <subcellularLocation>
        <location evidence="1">Membrane</location>
        <topology evidence="1">Multi-pass membrane protein</topology>
    </subcellularLocation>
</comment>
<keyword evidence="4 5" id="KW-0472">Membrane</keyword>
<evidence type="ECO:0000256" key="4">
    <source>
        <dbReference type="ARBA" id="ARBA00023136"/>
    </source>
</evidence>
<evidence type="ECO:0000313" key="7">
    <source>
        <dbReference type="Proteomes" id="UP001549076"/>
    </source>
</evidence>
<keyword evidence="7" id="KW-1185">Reference proteome</keyword>
<feature type="transmembrane region" description="Helical" evidence="5">
    <location>
        <begin position="173"/>
        <end position="192"/>
    </location>
</feature>
<dbReference type="Pfam" id="PF01925">
    <property type="entry name" value="TauE"/>
    <property type="match status" value="1"/>
</dbReference>
<evidence type="ECO:0000256" key="1">
    <source>
        <dbReference type="ARBA" id="ARBA00004141"/>
    </source>
</evidence>
<dbReference type="EMBL" id="JBEPML010000003">
    <property type="protein sequence ID" value="MET3790899.1"/>
    <property type="molecule type" value="Genomic_DNA"/>
</dbReference>
<dbReference type="RefSeq" id="WP_354193139.1">
    <property type="nucleotide sequence ID" value="NZ_JBEPML010000003.1"/>
</dbReference>
<feature type="transmembrane region" description="Helical" evidence="5">
    <location>
        <begin position="12"/>
        <end position="38"/>
    </location>
</feature>
<evidence type="ECO:0000256" key="5">
    <source>
        <dbReference type="RuleBase" id="RU363041"/>
    </source>
</evidence>
<feature type="transmembrane region" description="Helical" evidence="5">
    <location>
        <begin position="232"/>
        <end position="250"/>
    </location>
</feature>
<feature type="transmembrane region" description="Helical" evidence="5">
    <location>
        <begin position="75"/>
        <end position="97"/>
    </location>
</feature>
<feature type="transmembrane region" description="Helical" evidence="5">
    <location>
        <begin position="132"/>
        <end position="153"/>
    </location>
</feature>
<feature type="transmembrane region" description="Helical" evidence="5">
    <location>
        <begin position="44"/>
        <end position="63"/>
    </location>
</feature>
<keyword evidence="3 5" id="KW-1133">Transmembrane helix</keyword>
<protein>
    <recommendedName>
        <fullName evidence="5">Probable membrane transporter protein</fullName>
    </recommendedName>
</protein>